<dbReference type="InterPro" id="IPR055348">
    <property type="entry name" value="DctQ"/>
</dbReference>
<keyword evidence="12" id="KW-1185">Reference proteome</keyword>
<sequence length="194" mass="22059">MIKVNDKGSSVAYKERSVVNKVGLKIYKVYSTFNKFFSKIENLFLYIAGISILSILIAICYGVFAREVFNSPVLWTNDLAGYLLVYAVFFASPWILKNNGHVKVDLILGNLQGRVLKYVNLLITFGSSIVTFIFFWFSLKVTLSSYNRGVVLLDNIPWPEYLLLLPLALGSLLLTIRFLIIFTNLLLKEKVIET</sequence>
<proteinExistence type="inferred from homology"/>
<dbReference type="PANTHER" id="PTHR35011:SF10">
    <property type="entry name" value="TRAP TRANSPORTER SMALL PERMEASE PROTEIN"/>
    <property type="match status" value="1"/>
</dbReference>
<evidence type="ECO:0000256" key="6">
    <source>
        <dbReference type="ARBA" id="ARBA00022989"/>
    </source>
</evidence>
<keyword evidence="4" id="KW-0997">Cell inner membrane</keyword>
<name>A0A3M8P7W4_9BACL</name>
<dbReference type="AlphaFoldDB" id="A0A3M8P7W4"/>
<dbReference type="GO" id="GO:0022857">
    <property type="term" value="F:transmembrane transporter activity"/>
    <property type="evidence" value="ECO:0007669"/>
    <property type="project" value="TreeGrafter"/>
</dbReference>
<evidence type="ECO:0000313" key="12">
    <source>
        <dbReference type="Proteomes" id="UP000275473"/>
    </source>
</evidence>
<feature type="transmembrane region" description="Helical" evidence="9">
    <location>
        <begin position="79"/>
        <end position="97"/>
    </location>
</feature>
<evidence type="ECO:0000256" key="4">
    <source>
        <dbReference type="ARBA" id="ARBA00022519"/>
    </source>
</evidence>
<dbReference type="GO" id="GO:0015740">
    <property type="term" value="P:C4-dicarboxylate transport"/>
    <property type="evidence" value="ECO:0007669"/>
    <property type="project" value="TreeGrafter"/>
</dbReference>
<keyword evidence="6 9" id="KW-1133">Transmembrane helix</keyword>
<evidence type="ECO:0000256" key="7">
    <source>
        <dbReference type="ARBA" id="ARBA00023136"/>
    </source>
</evidence>
<protein>
    <submittedName>
        <fullName evidence="11">TRAP transporter small permease</fullName>
    </submittedName>
</protein>
<evidence type="ECO:0000256" key="3">
    <source>
        <dbReference type="ARBA" id="ARBA00022475"/>
    </source>
</evidence>
<comment type="caution">
    <text evidence="11">The sequence shown here is derived from an EMBL/GenBank/DDBJ whole genome shotgun (WGS) entry which is preliminary data.</text>
</comment>
<keyword evidence="5 9" id="KW-0812">Transmembrane</keyword>
<reference evidence="11 12" key="1">
    <citation type="journal article" date="2018" name="Int. J. Syst. Evol. Microbiol.">
        <title>Planococcus salinus sp. nov., a moderately halophilic bacterium isolated from a saline-alkali soil.</title>
        <authorList>
            <person name="Gan L."/>
        </authorList>
    </citation>
    <scope>NUCLEOTIDE SEQUENCE [LARGE SCALE GENOMIC DNA]</scope>
    <source>
        <strain evidence="11 12">LCB217</strain>
    </source>
</reference>
<evidence type="ECO:0000259" key="10">
    <source>
        <dbReference type="Pfam" id="PF04290"/>
    </source>
</evidence>
<dbReference type="EMBL" id="RIAX01000004">
    <property type="protein sequence ID" value="RNF39776.1"/>
    <property type="molecule type" value="Genomic_DNA"/>
</dbReference>
<comment type="similarity">
    <text evidence="8">Belongs to the TRAP transporter small permease family.</text>
</comment>
<dbReference type="Pfam" id="PF04290">
    <property type="entry name" value="DctQ"/>
    <property type="match status" value="1"/>
</dbReference>
<keyword evidence="3" id="KW-1003">Cell membrane</keyword>
<dbReference type="InterPro" id="IPR007387">
    <property type="entry name" value="TRAP_DctQ"/>
</dbReference>
<dbReference type="PANTHER" id="PTHR35011">
    <property type="entry name" value="2,3-DIKETO-L-GULONATE TRAP TRANSPORTER SMALL PERMEASE PROTEIN YIAM"/>
    <property type="match status" value="1"/>
</dbReference>
<organism evidence="11 12">
    <name type="scientific">Planococcus salinus</name>
    <dbReference type="NCBI Taxonomy" id="1848460"/>
    <lineage>
        <taxon>Bacteria</taxon>
        <taxon>Bacillati</taxon>
        <taxon>Bacillota</taxon>
        <taxon>Bacilli</taxon>
        <taxon>Bacillales</taxon>
        <taxon>Caryophanaceae</taxon>
        <taxon>Planococcus</taxon>
    </lineage>
</organism>
<evidence type="ECO:0000313" key="11">
    <source>
        <dbReference type="EMBL" id="RNF39776.1"/>
    </source>
</evidence>
<accession>A0A3M8P7W4</accession>
<feature type="transmembrane region" description="Helical" evidence="9">
    <location>
        <begin position="43"/>
        <end position="64"/>
    </location>
</feature>
<gene>
    <name evidence="11" type="ORF">EEX84_07355</name>
</gene>
<feature type="domain" description="Tripartite ATP-independent periplasmic transporters DctQ component" evidence="10">
    <location>
        <begin position="55"/>
        <end position="183"/>
    </location>
</feature>
<evidence type="ECO:0000256" key="5">
    <source>
        <dbReference type="ARBA" id="ARBA00022692"/>
    </source>
</evidence>
<feature type="transmembrane region" description="Helical" evidence="9">
    <location>
        <begin position="161"/>
        <end position="187"/>
    </location>
</feature>
<evidence type="ECO:0000256" key="1">
    <source>
        <dbReference type="ARBA" id="ARBA00004429"/>
    </source>
</evidence>
<dbReference type="Proteomes" id="UP000275473">
    <property type="component" value="Unassembled WGS sequence"/>
</dbReference>
<evidence type="ECO:0000256" key="8">
    <source>
        <dbReference type="ARBA" id="ARBA00038436"/>
    </source>
</evidence>
<evidence type="ECO:0000256" key="2">
    <source>
        <dbReference type="ARBA" id="ARBA00022448"/>
    </source>
</evidence>
<dbReference type="GO" id="GO:0005886">
    <property type="term" value="C:plasma membrane"/>
    <property type="evidence" value="ECO:0007669"/>
    <property type="project" value="UniProtKB-SubCell"/>
</dbReference>
<keyword evidence="7 9" id="KW-0472">Membrane</keyword>
<feature type="transmembrane region" description="Helical" evidence="9">
    <location>
        <begin position="118"/>
        <end position="139"/>
    </location>
</feature>
<comment type="subcellular location">
    <subcellularLocation>
        <location evidence="1">Cell inner membrane</location>
        <topology evidence="1">Multi-pass membrane protein</topology>
    </subcellularLocation>
</comment>
<keyword evidence="2" id="KW-0813">Transport</keyword>
<evidence type="ECO:0000256" key="9">
    <source>
        <dbReference type="SAM" id="Phobius"/>
    </source>
</evidence>